<dbReference type="AlphaFoldDB" id="K6YCE7"/>
<proteinExistence type="predicted"/>
<comment type="caution">
    <text evidence="1">The sequence shown here is derived from an EMBL/GenBank/DDBJ whole genome shotgun (WGS) entry which is preliminary data.</text>
</comment>
<organism evidence="1 2">
    <name type="scientific">Brumicola pallidula DSM 14239 = ACAM 615</name>
    <dbReference type="NCBI Taxonomy" id="1121922"/>
    <lineage>
        <taxon>Bacteria</taxon>
        <taxon>Pseudomonadati</taxon>
        <taxon>Pseudomonadota</taxon>
        <taxon>Gammaproteobacteria</taxon>
        <taxon>Alteromonadales</taxon>
        <taxon>Alteromonadaceae</taxon>
        <taxon>Brumicola</taxon>
    </lineage>
</organism>
<name>K6YCE7_9ALTE</name>
<evidence type="ECO:0000313" key="2">
    <source>
        <dbReference type="Proteomes" id="UP000006251"/>
    </source>
</evidence>
<dbReference type="Proteomes" id="UP000006251">
    <property type="component" value="Unassembled WGS sequence"/>
</dbReference>
<protein>
    <submittedName>
        <fullName evidence="1">Uncharacterized protein</fullName>
    </submittedName>
</protein>
<reference evidence="2" key="1">
    <citation type="journal article" date="2014" name="Environ. Microbiol.">
        <title>Comparative genomics of the marine bacterial genus Glaciecola reveals the high degree of genomic diversity and genomic characteristic for cold adaptation.</title>
        <authorList>
            <person name="Qin Q.L."/>
            <person name="Xie B.B."/>
            <person name="Yu Y."/>
            <person name="Shu Y.L."/>
            <person name="Rong J.C."/>
            <person name="Zhang Y.J."/>
            <person name="Zhao D.L."/>
            <person name="Chen X.L."/>
            <person name="Zhang X.Y."/>
            <person name="Chen B."/>
            <person name="Zhou B.C."/>
            <person name="Zhang Y.Z."/>
        </authorList>
    </citation>
    <scope>NUCLEOTIDE SEQUENCE [LARGE SCALE GENOMIC DNA]</scope>
    <source>
        <strain evidence="2">ACAM 615</strain>
    </source>
</reference>
<sequence>MFDGFLILSHRFERKLGINPTDKYLFRLSNSIKEVKKLQHYYDEEQYNGNYKINL</sequence>
<gene>
    <name evidence="1" type="ORF">GPAL_3563</name>
</gene>
<dbReference type="EMBL" id="BAEQ01000055">
    <property type="protein sequence ID" value="GAC30409.1"/>
    <property type="molecule type" value="Genomic_DNA"/>
</dbReference>
<keyword evidence="2" id="KW-1185">Reference proteome</keyword>
<evidence type="ECO:0000313" key="1">
    <source>
        <dbReference type="EMBL" id="GAC30409.1"/>
    </source>
</evidence>
<accession>K6YCE7</accession>